<comment type="caution">
    <text evidence="10">The sequence shown here is derived from an EMBL/GenBank/DDBJ whole genome shotgun (WGS) entry which is preliminary data.</text>
</comment>
<dbReference type="InterPro" id="IPR023997">
    <property type="entry name" value="TonB-dep_OMP_SusC/RagA_CS"/>
</dbReference>
<dbReference type="InterPro" id="IPR036942">
    <property type="entry name" value="Beta-barrel_TonB_sf"/>
</dbReference>
<dbReference type="InterPro" id="IPR037066">
    <property type="entry name" value="Plug_dom_sf"/>
</dbReference>
<evidence type="ECO:0000313" key="10">
    <source>
        <dbReference type="EMBL" id="MTI28887.1"/>
    </source>
</evidence>
<evidence type="ECO:0000256" key="2">
    <source>
        <dbReference type="ARBA" id="ARBA00022448"/>
    </source>
</evidence>
<dbReference type="Pfam" id="PF13715">
    <property type="entry name" value="CarbopepD_reg_2"/>
    <property type="match status" value="1"/>
</dbReference>
<dbReference type="Gene3D" id="2.170.130.10">
    <property type="entry name" value="TonB-dependent receptor, plug domain"/>
    <property type="match status" value="1"/>
</dbReference>
<comment type="similarity">
    <text evidence="7">Belongs to the TonB-dependent receptor family.</text>
</comment>
<keyword evidence="3 7" id="KW-1134">Transmembrane beta strand</keyword>
<keyword evidence="8" id="KW-0732">Signal</keyword>
<organism evidence="10 11">
    <name type="scientific">Fulvivirga kasyanovii</name>
    <dbReference type="NCBI Taxonomy" id="396812"/>
    <lineage>
        <taxon>Bacteria</taxon>
        <taxon>Pseudomonadati</taxon>
        <taxon>Bacteroidota</taxon>
        <taxon>Cytophagia</taxon>
        <taxon>Cytophagales</taxon>
        <taxon>Fulvivirgaceae</taxon>
        <taxon>Fulvivirga</taxon>
    </lineage>
</organism>
<evidence type="ECO:0000256" key="1">
    <source>
        <dbReference type="ARBA" id="ARBA00004571"/>
    </source>
</evidence>
<feature type="chain" id="PRO_5046875220" evidence="8">
    <location>
        <begin position="25"/>
        <end position="1019"/>
    </location>
</feature>
<dbReference type="EMBL" id="SMLW01000674">
    <property type="protein sequence ID" value="MTI28887.1"/>
    <property type="molecule type" value="Genomic_DNA"/>
</dbReference>
<evidence type="ECO:0000256" key="4">
    <source>
        <dbReference type="ARBA" id="ARBA00022692"/>
    </source>
</evidence>
<dbReference type="Pfam" id="PF07715">
    <property type="entry name" value="Plug"/>
    <property type="match status" value="1"/>
</dbReference>
<keyword evidence="5 7" id="KW-0472">Membrane</keyword>
<dbReference type="Gene3D" id="2.40.170.20">
    <property type="entry name" value="TonB-dependent receptor, beta-barrel domain"/>
    <property type="match status" value="1"/>
</dbReference>
<evidence type="ECO:0000256" key="5">
    <source>
        <dbReference type="ARBA" id="ARBA00023136"/>
    </source>
</evidence>
<evidence type="ECO:0000256" key="7">
    <source>
        <dbReference type="PROSITE-ProRule" id="PRU01360"/>
    </source>
</evidence>
<reference evidence="10 11" key="1">
    <citation type="submission" date="2019-02" db="EMBL/GenBank/DDBJ databases">
        <authorList>
            <person name="Goldberg S.R."/>
            <person name="Haltli B.A."/>
            <person name="Correa H."/>
            <person name="Russell K.G."/>
        </authorList>
    </citation>
    <scope>NUCLEOTIDE SEQUENCE [LARGE SCALE GENOMIC DNA]</scope>
    <source>
        <strain evidence="10 11">JCM 16186</strain>
    </source>
</reference>
<keyword evidence="6 7" id="KW-0998">Cell outer membrane</keyword>
<sequence>MELMKHKLLLFFMVLSISTSVVCAQQQTISGKVTDAGDGLSLPGVNIIESGTNNGTVTDVDGNYSLKVASDATLIFSYVGYTTIEVPVNGRSVINIPMEADVTQLAEVVVVGYGVQTKREVTGSIAKVEGEALTEIAVPSFEAALQGKAAGVQVIQGSGTAGSGSMIRVRGIASLSAGGDPLYVVDGIPITQDYFLNDNRGAFNNNPLATINPNDIESVEILKDASAAAIYGSRGANGVILITTKRGKTGKPKFEFSTRLGISKPAREVDLLSSEEWLQLRQEAWENDGNVGLADLPGGITWEQARQTDTDWIDLVTQTGFKQEYNLSMTQGNEKLSSYVGVSYSNNESFLEGNSYERFSGRVNLDYNIMDNLKASLTTSLSQGINNRVSGAWDGGLGAAMSDALPIYPVRNADGTYFTAGNNPVRKQELVDWRTRENRSISTLALTYEPIEKLNLNVSGSLDYMDLQDDQFEPAEWTNTENIAKQYPTWVTNYTMSATASYDYSLGDNNKFTFLVGGEYQRSLTEKWNKIEAFGVSGPLYEDPSIPDRGLDGEGKPLSNPVYETAPDQIWSFISYFGRINYAYKDKLFLKGSARVDGSSRFGQNNRYGFFPSAGLGYVISEEDFFPKSSLVNFLKLKASWGITGNADIPNYQRWGTFQRREGNDGNPYNQEPIIFPVRLENPDLQWEVQRTYDFGFELGLFDDRVVAEVAYFDKNSTDVLIDRLVQVSAGFQRYFENIAEINNRGFEVGLKTRNLTGAFTWTTDINASHLENEVIDIGATPPDAIAGSGDTRVVEGMPVGVNFLNRFSRVDPENGLPIFLDKEGNETYEFNLEDRVPVGSVVPDWTGGITNSFTYKNFDLSVLFTFTIGGNIYDDSGKRQLGVVSDWNMRREIVDRWREPGDVAQFPRLTMEPSTYGGLASFWNLNTTQFLYDGTYGRIRNVTLGYNLPSELVSKLRLRSARVYFNGTNLVTFTKYPGADPEIVRDHNGRQGRNLSPNVTYLTAPQEKAFMLGINVGF</sequence>
<gene>
    <name evidence="10" type="ORF">E1163_28260</name>
</gene>
<dbReference type="InterPro" id="IPR039426">
    <property type="entry name" value="TonB-dep_rcpt-like"/>
</dbReference>
<dbReference type="NCBIfam" id="TIGR04056">
    <property type="entry name" value="OMP_RagA_SusC"/>
    <property type="match status" value="1"/>
</dbReference>
<dbReference type="InterPro" id="IPR012910">
    <property type="entry name" value="Plug_dom"/>
</dbReference>
<keyword evidence="2 7" id="KW-0813">Transport</keyword>
<accession>A0ABW9RYT0</accession>
<dbReference type="PROSITE" id="PS52016">
    <property type="entry name" value="TONB_DEPENDENT_REC_3"/>
    <property type="match status" value="1"/>
</dbReference>
<evidence type="ECO:0000256" key="6">
    <source>
        <dbReference type="ARBA" id="ARBA00023237"/>
    </source>
</evidence>
<feature type="signal peptide" evidence="8">
    <location>
        <begin position="1"/>
        <end position="24"/>
    </location>
</feature>
<dbReference type="SUPFAM" id="SSF56935">
    <property type="entry name" value="Porins"/>
    <property type="match status" value="1"/>
</dbReference>
<keyword evidence="11" id="KW-1185">Reference proteome</keyword>
<dbReference type="Proteomes" id="UP000798808">
    <property type="component" value="Unassembled WGS sequence"/>
</dbReference>
<dbReference type="InterPro" id="IPR008969">
    <property type="entry name" value="CarboxyPept-like_regulatory"/>
</dbReference>
<dbReference type="Gene3D" id="2.60.40.1120">
    <property type="entry name" value="Carboxypeptidase-like, regulatory domain"/>
    <property type="match status" value="1"/>
</dbReference>
<evidence type="ECO:0000256" key="8">
    <source>
        <dbReference type="SAM" id="SignalP"/>
    </source>
</evidence>
<dbReference type="SUPFAM" id="SSF49464">
    <property type="entry name" value="Carboxypeptidase regulatory domain-like"/>
    <property type="match status" value="1"/>
</dbReference>
<keyword evidence="10" id="KW-0675">Receptor</keyword>
<comment type="subcellular location">
    <subcellularLocation>
        <location evidence="1 7">Cell outer membrane</location>
        <topology evidence="1 7">Multi-pass membrane protein</topology>
    </subcellularLocation>
</comment>
<feature type="domain" description="TonB-dependent receptor plug" evidence="9">
    <location>
        <begin position="118"/>
        <end position="239"/>
    </location>
</feature>
<protein>
    <submittedName>
        <fullName evidence="10">TonB-dependent receptor</fullName>
    </submittedName>
</protein>
<evidence type="ECO:0000313" key="11">
    <source>
        <dbReference type="Proteomes" id="UP000798808"/>
    </source>
</evidence>
<proteinExistence type="inferred from homology"/>
<dbReference type="InterPro" id="IPR023996">
    <property type="entry name" value="TonB-dep_OMP_SusC/RagA"/>
</dbReference>
<name>A0ABW9RYT0_9BACT</name>
<evidence type="ECO:0000259" key="9">
    <source>
        <dbReference type="Pfam" id="PF07715"/>
    </source>
</evidence>
<dbReference type="NCBIfam" id="TIGR04057">
    <property type="entry name" value="SusC_RagA_signa"/>
    <property type="match status" value="1"/>
</dbReference>
<keyword evidence="4 7" id="KW-0812">Transmembrane</keyword>
<evidence type="ECO:0000256" key="3">
    <source>
        <dbReference type="ARBA" id="ARBA00022452"/>
    </source>
</evidence>